<name>A0ABZ2KVL4_9BACT</name>
<reference evidence="1" key="1">
    <citation type="submission" date="2021-12" db="EMBL/GenBank/DDBJ databases">
        <title>Discovery of the Pendulisporaceae a myxobacterial family with distinct sporulation behavior and unique specialized metabolism.</title>
        <authorList>
            <person name="Garcia R."/>
            <person name="Popoff A."/>
            <person name="Bader C.D."/>
            <person name="Loehr J."/>
            <person name="Walesch S."/>
            <person name="Walt C."/>
            <person name="Boldt J."/>
            <person name="Bunk B."/>
            <person name="Haeckl F.J.F.P.J."/>
            <person name="Gunesch A.P."/>
            <person name="Birkelbach J."/>
            <person name="Nuebel U."/>
            <person name="Pietschmann T."/>
            <person name="Bach T."/>
            <person name="Mueller R."/>
        </authorList>
    </citation>
    <scope>NUCLEOTIDE SEQUENCE</scope>
    <source>
        <strain evidence="1">MSr11367</strain>
    </source>
</reference>
<protein>
    <submittedName>
        <fullName evidence="1">Uncharacterized protein</fullName>
    </submittedName>
</protein>
<organism evidence="1 2">
    <name type="scientific">Pendulispora rubella</name>
    <dbReference type="NCBI Taxonomy" id="2741070"/>
    <lineage>
        <taxon>Bacteria</taxon>
        <taxon>Pseudomonadati</taxon>
        <taxon>Myxococcota</taxon>
        <taxon>Myxococcia</taxon>
        <taxon>Myxococcales</taxon>
        <taxon>Sorangiineae</taxon>
        <taxon>Pendulisporaceae</taxon>
        <taxon>Pendulispora</taxon>
    </lineage>
</organism>
<proteinExistence type="predicted"/>
<dbReference type="EMBL" id="CP089983">
    <property type="protein sequence ID" value="WXB02125.1"/>
    <property type="molecule type" value="Genomic_DNA"/>
</dbReference>
<sequence>MDRKQITLVATPKKPALVRIAVVPPRERQRSLVQVCAPLRLQAVHVNASSAMLRTISWELTVGGEPVSAPIVRAKEDKLKVDCVPDEWVDKYVSVSARLPGQPPIVLPISPARSDVAEYISLVRRVERTYPDWGAERVLGALRRAAGVGRELFQDALFGSPDPLPDVLRPIGSPRTSNYSNTGLTTVDIARLIQLSSHGTQVMAPNEDGAENASERKRLREVGVAADMLGYPVALGHVLIGMAAGMHRKSTTSIHLWRIPTPAIPVDNLYFVTLAGDLGQSVVEVMDHPGAPRVSALESEATDAEMIGDIDGIILGSRVTTGPGSLPSVSEVLHDYYCTRANGHGKALASERFANFKKLIPKSLSNDVYEFAKNFYRGTHKAETALFFPMSVYTSPVKKSDVHQTLAAFESWLDRMEKAERACADEANAADDADLREGWP</sequence>
<evidence type="ECO:0000313" key="1">
    <source>
        <dbReference type="EMBL" id="WXB02125.1"/>
    </source>
</evidence>
<dbReference type="RefSeq" id="WP_394831751.1">
    <property type="nucleotide sequence ID" value="NZ_CP089929.1"/>
</dbReference>
<keyword evidence="2" id="KW-1185">Reference proteome</keyword>
<gene>
    <name evidence="1" type="ORF">LVJ94_35075</name>
</gene>
<evidence type="ECO:0000313" key="2">
    <source>
        <dbReference type="Proteomes" id="UP001374803"/>
    </source>
</evidence>
<dbReference type="Proteomes" id="UP001374803">
    <property type="component" value="Chromosome"/>
</dbReference>
<accession>A0ABZ2KVL4</accession>